<evidence type="ECO:0000256" key="1">
    <source>
        <dbReference type="SAM" id="MobiDB-lite"/>
    </source>
</evidence>
<evidence type="ECO:0000313" key="3">
    <source>
        <dbReference type="Proteomes" id="UP000036403"/>
    </source>
</evidence>
<organism evidence="2 3">
    <name type="scientific">Lasius niger</name>
    <name type="common">Black garden ant</name>
    <dbReference type="NCBI Taxonomy" id="67767"/>
    <lineage>
        <taxon>Eukaryota</taxon>
        <taxon>Metazoa</taxon>
        <taxon>Ecdysozoa</taxon>
        <taxon>Arthropoda</taxon>
        <taxon>Hexapoda</taxon>
        <taxon>Insecta</taxon>
        <taxon>Pterygota</taxon>
        <taxon>Neoptera</taxon>
        <taxon>Endopterygota</taxon>
        <taxon>Hymenoptera</taxon>
        <taxon>Apocrita</taxon>
        <taxon>Aculeata</taxon>
        <taxon>Formicoidea</taxon>
        <taxon>Formicidae</taxon>
        <taxon>Formicinae</taxon>
        <taxon>Lasius</taxon>
        <taxon>Lasius</taxon>
    </lineage>
</organism>
<dbReference type="PaxDb" id="67767-A0A0J7N1L9"/>
<gene>
    <name evidence="2" type="ORF">RF55_14438</name>
</gene>
<feature type="compositionally biased region" description="Acidic residues" evidence="1">
    <location>
        <begin position="66"/>
        <end position="93"/>
    </location>
</feature>
<sequence>MGITPAIKIDLSFKICILEYVFCVVITPQGRGGRGAEEEDGEEENGEEEDGEEDGEEDKEEKDGEEKDGEDEDGEDKDGEEEDGDEEDGEGEDTGVPRIWAAQGLDPQALFLFLIMVNYIFKLYF</sequence>
<protein>
    <submittedName>
        <fullName evidence="2">Uncharacterized protein</fullName>
    </submittedName>
</protein>
<dbReference type="AlphaFoldDB" id="A0A0J7N1L9"/>
<evidence type="ECO:0000313" key="2">
    <source>
        <dbReference type="EMBL" id="KMQ86545.1"/>
    </source>
</evidence>
<feature type="region of interest" description="Disordered" evidence="1">
    <location>
        <begin position="29"/>
        <end position="100"/>
    </location>
</feature>
<proteinExistence type="predicted"/>
<comment type="caution">
    <text evidence="2">The sequence shown here is derived from an EMBL/GenBank/DDBJ whole genome shotgun (WGS) entry which is preliminary data.</text>
</comment>
<reference evidence="2 3" key="1">
    <citation type="submission" date="2015-04" db="EMBL/GenBank/DDBJ databases">
        <title>Lasius niger genome sequencing.</title>
        <authorList>
            <person name="Konorov E.A."/>
            <person name="Nikitin M.A."/>
            <person name="Kirill M.V."/>
            <person name="Chang P."/>
        </authorList>
    </citation>
    <scope>NUCLEOTIDE SEQUENCE [LARGE SCALE GENOMIC DNA]</scope>
    <source>
        <tissue evidence="2">Whole</tissue>
    </source>
</reference>
<accession>A0A0J7N1L9</accession>
<name>A0A0J7N1L9_LASNI</name>
<dbReference type="Proteomes" id="UP000036403">
    <property type="component" value="Unassembled WGS sequence"/>
</dbReference>
<feature type="compositionally biased region" description="Acidic residues" evidence="1">
    <location>
        <begin position="37"/>
        <end position="60"/>
    </location>
</feature>
<dbReference type="EMBL" id="LBMM01011920">
    <property type="protein sequence ID" value="KMQ86545.1"/>
    <property type="molecule type" value="Genomic_DNA"/>
</dbReference>
<keyword evidence="3" id="KW-1185">Reference proteome</keyword>